<accession>A0A6S6SAW7</accession>
<evidence type="ECO:0000256" key="1">
    <source>
        <dbReference type="ARBA" id="ARBA00022649"/>
    </source>
</evidence>
<gene>
    <name evidence="2" type="ORF">HELGO_WM11947</name>
</gene>
<dbReference type="InterPro" id="IPR007712">
    <property type="entry name" value="RelE/ParE_toxin"/>
</dbReference>
<keyword evidence="1" id="KW-1277">Toxin-antitoxin system</keyword>
<dbReference type="Gene3D" id="3.30.2310.20">
    <property type="entry name" value="RelE-like"/>
    <property type="match status" value="1"/>
</dbReference>
<name>A0A6S6SAW7_9BACT</name>
<reference evidence="2" key="1">
    <citation type="submission" date="2020-01" db="EMBL/GenBank/DDBJ databases">
        <authorList>
            <person name="Meier V. D."/>
            <person name="Meier V D."/>
        </authorList>
    </citation>
    <scope>NUCLEOTIDE SEQUENCE</scope>
    <source>
        <strain evidence="2">HLG_WM_MAG_06</strain>
    </source>
</reference>
<evidence type="ECO:0008006" key="3">
    <source>
        <dbReference type="Google" id="ProtNLM"/>
    </source>
</evidence>
<organism evidence="2">
    <name type="scientific">uncultured Sulfurovum sp</name>
    <dbReference type="NCBI Taxonomy" id="269237"/>
    <lineage>
        <taxon>Bacteria</taxon>
        <taxon>Pseudomonadati</taxon>
        <taxon>Campylobacterota</taxon>
        <taxon>Epsilonproteobacteria</taxon>
        <taxon>Campylobacterales</taxon>
        <taxon>Sulfurovaceae</taxon>
        <taxon>Sulfurovum</taxon>
        <taxon>environmental samples</taxon>
    </lineage>
</organism>
<sequence>MILKRSDRFEIEIEEIIDFIAMDSPNRALAFYDELIVKINEIPLSPYIYRVQSSSYDTALRELIFKGYTIPFFIDFKKEMIIILGIFNQNMWE</sequence>
<dbReference type="EMBL" id="CACVAP010000026">
    <property type="protein sequence ID" value="CAA6799753.1"/>
    <property type="molecule type" value="Genomic_DNA"/>
</dbReference>
<proteinExistence type="predicted"/>
<dbReference type="InterPro" id="IPR035093">
    <property type="entry name" value="RelE/ParE_toxin_dom_sf"/>
</dbReference>
<protein>
    <recommendedName>
        <fullName evidence="3">Type II toxin-antitoxin system RelE/ParE family toxin</fullName>
    </recommendedName>
</protein>
<evidence type="ECO:0000313" key="2">
    <source>
        <dbReference type="EMBL" id="CAA6799753.1"/>
    </source>
</evidence>
<dbReference type="AlphaFoldDB" id="A0A6S6SAW7"/>
<dbReference type="Pfam" id="PF05016">
    <property type="entry name" value="ParE_toxin"/>
    <property type="match status" value="1"/>
</dbReference>